<evidence type="ECO:0000259" key="9">
    <source>
        <dbReference type="Pfam" id="PF02781"/>
    </source>
</evidence>
<feature type="binding site" evidence="7">
    <location>
        <position position="69"/>
    </location>
    <ligand>
        <name>NADP(+)</name>
        <dbReference type="ChEBI" id="CHEBI:58349"/>
    </ligand>
</feature>
<organism evidence="10 11">
    <name type="scientific">Edaphobacter acidisoli</name>
    <dbReference type="NCBI Taxonomy" id="2040573"/>
    <lineage>
        <taxon>Bacteria</taxon>
        <taxon>Pseudomonadati</taxon>
        <taxon>Acidobacteriota</taxon>
        <taxon>Terriglobia</taxon>
        <taxon>Terriglobales</taxon>
        <taxon>Acidobacteriaceae</taxon>
        <taxon>Edaphobacter</taxon>
    </lineage>
</organism>
<evidence type="ECO:0000256" key="5">
    <source>
        <dbReference type="ARBA" id="ARBA00023002"/>
    </source>
</evidence>
<dbReference type="AlphaFoldDB" id="A0A916W543"/>
<dbReference type="PANTHER" id="PTHR23429">
    <property type="entry name" value="GLUCOSE-6-PHOSPHATE 1-DEHYDROGENASE G6PD"/>
    <property type="match status" value="1"/>
</dbReference>
<proteinExistence type="inferred from homology"/>
<feature type="binding site" evidence="7">
    <location>
        <position position="368"/>
    </location>
    <ligand>
        <name>substrate</name>
    </ligand>
</feature>
<keyword evidence="5 7" id="KW-0560">Oxidoreductase</keyword>
<feature type="binding site" evidence="7">
    <location>
        <position position="180"/>
    </location>
    <ligand>
        <name>NADP(+)</name>
        <dbReference type="ChEBI" id="CHEBI:58349"/>
    </ligand>
</feature>
<dbReference type="InterPro" id="IPR019796">
    <property type="entry name" value="G6P_DH_AS"/>
</dbReference>
<feature type="binding site" evidence="7">
    <location>
        <position position="248"/>
    </location>
    <ligand>
        <name>substrate</name>
    </ligand>
</feature>
<keyword evidence="3 7" id="KW-0313">Glucose metabolism</keyword>
<dbReference type="EMBL" id="BMJB01000001">
    <property type="protein sequence ID" value="GGA66976.1"/>
    <property type="molecule type" value="Genomic_DNA"/>
</dbReference>
<dbReference type="Gene3D" id="3.40.50.720">
    <property type="entry name" value="NAD(P)-binding Rossmann-like Domain"/>
    <property type="match status" value="1"/>
</dbReference>
<dbReference type="PROSITE" id="PS00069">
    <property type="entry name" value="G6P_DEHYDROGENASE"/>
    <property type="match status" value="1"/>
</dbReference>
<comment type="caution">
    <text evidence="7">Lacks conserved residue(s) required for the propagation of feature annotation.</text>
</comment>
<dbReference type="GO" id="GO:0004345">
    <property type="term" value="F:glucose-6-phosphate dehydrogenase activity"/>
    <property type="evidence" value="ECO:0007669"/>
    <property type="project" value="UniProtKB-UniRule"/>
</dbReference>
<dbReference type="GO" id="GO:0050661">
    <property type="term" value="F:NADP binding"/>
    <property type="evidence" value="ECO:0007669"/>
    <property type="project" value="UniProtKB-UniRule"/>
</dbReference>
<dbReference type="InterPro" id="IPR022675">
    <property type="entry name" value="G6P_DH_C"/>
</dbReference>
<comment type="catalytic activity">
    <reaction evidence="7">
        <text>D-glucose 6-phosphate + NADP(+) = 6-phospho-D-glucono-1,5-lactone + NADPH + H(+)</text>
        <dbReference type="Rhea" id="RHEA:15841"/>
        <dbReference type="ChEBI" id="CHEBI:15378"/>
        <dbReference type="ChEBI" id="CHEBI:57783"/>
        <dbReference type="ChEBI" id="CHEBI:57955"/>
        <dbReference type="ChEBI" id="CHEBI:58349"/>
        <dbReference type="ChEBI" id="CHEBI:61548"/>
        <dbReference type="EC" id="1.1.1.49"/>
    </reaction>
</comment>
<dbReference type="InterPro" id="IPR036291">
    <property type="entry name" value="NAD(P)-bd_dom_sf"/>
</dbReference>
<keyword evidence="4 7" id="KW-0521">NADP</keyword>
<dbReference type="PIRSF" id="PIRSF000110">
    <property type="entry name" value="G6PD"/>
    <property type="match status" value="1"/>
</dbReference>
<dbReference type="PANTHER" id="PTHR23429:SF0">
    <property type="entry name" value="GLUCOSE-6-PHOSPHATE 1-DEHYDROGENASE"/>
    <property type="match status" value="1"/>
</dbReference>
<reference evidence="10" key="1">
    <citation type="journal article" date="2014" name="Int. J. Syst. Evol. Microbiol.">
        <title>Complete genome sequence of Corynebacterium casei LMG S-19264T (=DSM 44701T), isolated from a smear-ripened cheese.</title>
        <authorList>
            <consortium name="US DOE Joint Genome Institute (JGI-PGF)"/>
            <person name="Walter F."/>
            <person name="Albersmeier A."/>
            <person name="Kalinowski J."/>
            <person name="Ruckert C."/>
        </authorList>
    </citation>
    <scope>NUCLEOTIDE SEQUENCE</scope>
    <source>
        <strain evidence="10">CGMCC 1.15447</strain>
    </source>
</reference>
<dbReference type="GO" id="GO:0006006">
    <property type="term" value="P:glucose metabolic process"/>
    <property type="evidence" value="ECO:0007669"/>
    <property type="project" value="UniProtKB-KW"/>
</dbReference>
<evidence type="ECO:0000256" key="2">
    <source>
        <dbReference type="ARBA" id="ARBA00009975"/>
    </source>
</evidence>
<dbReference type="Proteomes" id="UP000648801">
    <property type="component" value="Unassembled WGS sequence"/>
</dbReference>
<protein>
    <recommendedName>
        <fullName evidence="7">Glucose-6-phosphate 1-dehydrogenase</fullName>
        <shortName evidence="7">G6PD</shortName>
        <ecNumber evidence="7">1.1.1.49</ecNumber>
    </recommendedName>
</protein>
<feature type="binding site" evidence="7">
    <location>
        <position position="214"/>
    </location>
    <ligand>
        <name>substrate</name>
    </ligand>
</feature>
<evidence type="ECO:0000256" key="7">
    <source>
        <dbReference type="HAMAP-Rule" id="MF_00966"/>
    </source>
</evidence>
<evidence type="ECO:0000259" key="8">
    <source>
        <dbReference type="Pfam" id="PF00479"/>
    </source>
</evidence>
<keyword evidence="11" id="KW-1185">Reference proteome</keyword>
<comment type="similarity">
    <text evidence="2 7">Belongs to the glucose-6-phosphate dehydrogenase family.</text>
</comment>
<gene>
    <name evidence="7 10" type="primary">zwf</name>
    <name evidence="10" type="ORF">GCM10011507_18070</name>
</gene>
<feature type="domain" description="Glucose-6-phosphate dehydrogenase C-terminal" evidence="9">
    <location>
        <begin position="221"/>
        <end position="519"/>
    </location>
</feature>
<evidence type="ECO:0000256" key="6">
    <source>
        <dbReference type="ARBA" id="ARBA00023277"/>
    </source>
</evidence>
<name>A0A916W543_9BACT</name>
<feature type="active site" description="Proton acceptor" evidence="7">
    <location>
        <position position="272"/>
    </location>
</feature>
<evidence type="ECO:0000313" key="10">
    <source>
        <dbReference type="EMBL" id="GGA66976.1"/>
    </source>
</evidence>
<keyword evidence="6 7" id="KW-0119">Carbohydrate metabolism</keyword>
<dbReference type="InterPro" id="IPR022674">
    <property type="entry name" value="G6P_DH_NAD-bd"/>
</dbReference>
<dbReference type="EC" id="1.1.1.49" evidence="7"/>
<dbReference type="HAMAP" id="MF_00966">
    <property type="entry name" value="G6PD"/>
    <property type="match status" value="1"/>
</dbReference>
<evidence type="ECO:0000256" key="1">
    <source>
        <dbReference type="ARBA" id="ARBA00004937"/>
    </source>
</evidence>
<evidence type="ECO:0000256" key="4">
    <source>
        <dbReference type="ARBA" id="ARBA00022857"/>
    </source>
</evidence>
<evidence type="ECO:0000256" key="3">
    <source>
        <dbReference type="ARBA" id="ARBA00022526"/>
    </source>
</evidence>
<dbReference type="PRINTS" id="PR00079">
    <property type="entry name" value="G6PDHDRGNASE"/>
</dbReference>
<comment type="function">
    <text evidence="7">Catalyzes the oxidation of glucose 6-phosphate to 6-phosphogluconolactone.</text>
</comment>
<sequence>MIMPTAEELHVTPVATPAAMQAERVPDPCIIVIFGASGDLTKRKLLPALYHLEQAGLLPDKISVVGVARRPLQDTFANDMKEGIIAGGGVDESDPKLAPFVGKIQYHAMNFDDPSGYDALNTLLGQIDQKNGTCGNRLFYLAVAPEYFSDIIKFLGQHGMSKPCEPTEGRTPWVRVIIEKPFGHDLESARALNDEVNKVFDEDQIFRIDHYLGKETVQNILVFRFANGIFENSWNRNYIDHVEITAAESIGIEGRGPFYETAGALRDVVQNHVMELLSFVAMEPPVSFEAAAVRAEKVKVWKAVSPIHPADTVRGQYGPGTVDGQHVVGYRQEDRVHPRSQTETYAALRLEIENWRWAGVPFYIRAGKRLAKRVTEITIQFKLPPLLLFKDHEGEAAEGIKPNLISMRIQPDEGISLRFGAKVPGAGMNISPVNMDFSYAEAFGKSSANGYERLLLDAMLGDATLFAHRDGVEATWALMTPILQAWAKDPVKDFPNYAAGTWGPPAADALLESENRKWRKL</sequence>
<dbReference type="GO" id="GO:0005829">
    <property type="term" value="C:cytosol"/>
    <property type="evidence" value="ECO:0007669"/>
    <property type="project" value="TreeGrafter"/>
</dbReference>
<dbReference type="SUPFAM" id="SSF51735">
    <property type="entry name" value="NAD(P)-binding Rossmann-fold domains"/>
    <property type="match status" value="1"/>
</dbReference>
<comment type="caution">
    <text evidence="10">The sequence shown here is derived from an EMBL/GenBank/DDBJ whole genome shotgun (WGS) entry which is preliminary data.</text>
</comment>
<reference evidence="10" key="2">
    <citation type="submission" date="2020-09" db="EMBL/GenBank/DDBJ databases">
        <authorList>
            <person name="Sun Q."/>
            <person name="Zhou Y."/>
        </authorList>
    </citation>
    <scope>NUCLEOTIDE SEQUENCE</scope>
    <source>
        <strain evidence="10">CGMCC 1.15447</strain>
    </source>
</reference>
<dbReference type="Gene3D" id="3.30.360.10">
    <property type="entry name" value="Dihydrodipicolinate Reductase, domain 2"/>
    <property type="match status" value="1"/>
</dbReference>
<feature type="binding site" evidence="7">
    <location>
        <position position="267"/>
    </location>
    <ligand>
        <name>substrate</name>
    </ligand>
</feature>
<comment type="pathway">
    <text evidence="1 7">Carbohydrate degradation; pentose phosphate pathway; D-ribulose 5-phosphate from D-glucose 6-phosphate (oxidative stage): step 1/3.</text>
</comment>
<dbReference type="Pfam" id="PF00479">
    <property type="entry name" value="G6PD_N"/>
    <property type="match status" value="1"/>
</dbReference>
<evidence type="ECO:0000313" key="11">
    <source>
        <dbReference type="Proteomes" id="UP000648801"/>
    </source>
</evidence>
<dbReference type="GO" id="GO:0009051">
    <property type="term" value="P:pentose-phosphate shunt, oxidative branch"/>
    <property type="evidence" value="ECO:0007669"/>
    <property type="project" value="TreeGrafter"/>
</dbReference>
<accession>A0A916W543</accession>
<dbReference type="NCBIfam" id="TIGR00871">
    <property type="entry name" value="zwf"/>
    <property type="match status" value="1"/>
</dbReference>
<dbReference type="SUPFAM" id="SSF55347">
    <property type="entry name" value="Glyceraldehyde-3-phosphate dehydrogenase-like, C-terminal domain"/>
    <property type="match status" value="1"/>
</dbReference>
<feature type="binding site" evidence="7">
    <location>
        <position position="210"/>
    </location>
    <ligand>
        <name>substrate</name>
    </ligand>
</feature>
<dbReference type="InterPro" id="IPR001282">
    <property type="entry name" value="G6P_DH"/>
</dbReference>
<dbReference type="Pfam" id="PF02781">
    <property type="entry name" value="G6PD_C"/>
    <property type="match status" value="1"/>
</dbReference>
<feature type="domain" description="Glucose-6-phosphate dehydrogenase NAD-binding" evidence="8">
    <location>
        <begin position="32"/>
        <end position="219"/>
    </location>
</feature>
<feature type="binding site" evidence="7">
    <location>
        <begin position="35"/>
        <end position="42"/>
    </location>
    <ligand>
        <name>NADP(+)</name>
        <dbReference type="ChEBI" id="CHEBI:58349"/>
    </ligand>
</feature>